<dbReference type="PROSITE" id="PS50181">
    <property type="entry name" value="FBOX"/>
    <property type="match status" value="1"/>
</dbReference>
<organism evidence="2 3">
    <name type="scientific">Athelia psychrophila</name>
    <dbReference type="NCBI Taxonomy" id="1759441"/>
    <lineage>
        <taxon>Eukaryota</taxon>
        <taxon>Fungi</taxon>
        <taxon>Dikarya</taxon>
        <taxon>Basidiomycota</taxon>
        <taxon>Agaricomycotina</taxon>
        <taxon>Agaricomycetes</taxon>
        <taxon>Agaricomycetidae</taxon>
        <taxon>Atheliales</taxon>
        <taxon>Atheliaceae</taxon>
        <taxon>Athelia</taxon>
    </lineage>
</organism>
<proteinExistence type="predicted"/>
<keyword evidence="3" id="KW-1185">Reference proteome</keyword>
<dbReference type="OrthoDB" id="2833533at2759"/>
<evidence type="ECO:0000313" key="3">
    <source>
        <dbReference type="Proteomes" id="UP000076532"/>
    </source>
</evidence>
<accession>A0A166ITD0</accession>
<gene>
    <name evidence="2" type="ORF">FIBSPDRAFT_543500</name>
</gene>
<dbReference type="Proteomes" id="UP000076532">
    <property type="component" value="Unassembled WGS sequence"/>
</dbReference>
<sequence>MLEQHPKYLLDLPVEVLDAIVQTVPTEDLLTLSPTSGLMNAVVTRWLYRRVTIRSLPKSVRCCKTLIANLAAAHAMREIAILATVELHDAAFRSYFNLLLHALRATHHLESLTMICLIPFYANLLNMCTFPRLRHAFFTATSIPHILPFLRAHPHIQDLQCITVEPDRDTAYLYMPSVTHFTGYSSLLKLVARSAPPIVDATVMWNIEVEDHAEVERVFEALGRCKTLTTLVSMSRGWDRMLVETMARHVPWVNTIFIHNLRTFIPTEDLLGSDAMEALAEFLSRFKNLMCLGLRCGKRADHFQTDEENDHMHGREFDYYHSSATAIQREASTSQEHR</sequence>
<evidence type="ECO:0000259" key="1">
    <source>
        <dbReference type="PROSITE" id="PS50181"/>
    </source>
</evidence>
<dbReference type="EMBL" id="KV417557">
    <property type="protein sequence ID" value="KZP20150.1"/>
    <property type="molecule type" value="Genomic_DNA"/>
</dbReference>
<reference evidence="2 3" key="1">
    <citation type="journal article" date="2016" name="Mol. Biol. Evol.">
        <title>Comparative Genomics of Early-Diverging Mushroom-Forming Fungi Provides Insights into the Origins of Lignocellulose Decay Capabilities.</title>
        <authorList>
            <person name="Nagy L.G."/>
            <person name="Riley R."/>
            <person name="Tritt A."/>
            <person name="Adam C."/>
            <person name="Daum C."/>
            <person name="Floudas D."/>
            <person name="Sun H."/>
            <person name="Yadav J.S."/>
            <person name="Pangilinan J."/>
            <person name="Larsson K.H."/>
            <person name="Matsuura K."/>
            <person name="Barry K."/>
            <person name="Labutti K."/>
            <person name="Kuo R."/>
            <person name="Ohm R.A."/>
            <person name="Bhattacharya S.S."/>
            <person name="Shirouzu T."/>
            <person name="Yoshinaga Y."/>
            <person name="Martin F.M."/>
            <person name="Grigoriev I.V."/>
            <person name="Hibbett D.S."/>
        </authorList>
    </citation>
    <scope>NUCLEOTIDE SEQUENCE [LARGE SCALE GENOMIC DNA]</scope>
    <source>
        <strain evidence="2 3">CBS 109695</strain>
    </source>
</reference>
<name>A0A166ITD0_9AGAM</name>
<dbReference type="AlphaFoldDB" id="A0A166ITD0"/>
<evidence type="ECO:0000313" key="2">
    <source>
        <dbReference type="EMBL" id="KZP20150.1"/>
    </source>
</evidence>
<feature type="domain" description="F-box" evidence="1">
    <location>
        <begin position="6"/>
        <end position="51"/>
    </location>
</feature>
<dbReference type="InterPro" id="IPR001810">
    <property type="entry name" value="F-box_dom"/>
</dbReference>
<protein>
    <recommendedName>
        <fullName evidence="1">F-box domain-containing protein</fullName>
    </recommendedName>
</protein>